<feature type="chain" id="PRO_5004974966" description="Purple acid phosphatase N-terminal domain-containing protein" evidence="2">
    <location>
        <begin position="18"/>
        <end position="205"/>
    </location>
</feature>
<keyword evidence="1 2" id="KW-0732">Signal</keyword>
<sequence length="205" mass="23020">MVLIYLTLCSLIALCWSQTQPGPQMVRLAATTDAASMYVQWSSYDSCSDDSDAYVMYGMSKDNLDMQTQGICYNFTYGNPDGLHYIHLVTLADLKERTLYYYQVKSGGITLSEVFYFTTLSNDPSFLPNIIYFGDLGHKGGETAHRLFTALPAMIEEIHNPSNNLPVDMVIHAGDFAYDLQDNGGINGDDFQRYVQNISAYVPYM</sequence>
<evidence type="ECO:0000259" key="3">
    <source>
        <dbReference type="Pfam" id="PF16656"/>
    </source>
</evidence>
<dbReference type="EMBL" id="ASPP01029007">
    <property type="protein sequence ID" value="ETO04721.1"/>
    <property type="molecule type" value="Genomic_DNA"/>
</dbReference>
<dbReference type="PANTHER" id="PTHR45867">
    <property type="entry name" value="PURPLE ACID PHOSPHATASE"/>
    <property type="match status" value="1"/>
</dbReference>
<dbReference type="SUPFAM" id="SSF56300">
    <property type="entry name" value="Metallo-dependent phosphatases"/>
    <property type="match status" value="1"/>
</dbReference>
<evidence type="ECO:0000256" key="2">
    <source>
        <dbReference type="SAM" id="SignalP"/>
    </source>
</evidence>
<name>X6LTL4_RETFI</name>
<keyword evidence="5" id="KW-1185">Reference proteome</keyword>
<dbReference type="InterPro" id="IPR029052">
    <property type="entry name" value="Metallo-depent_PP-like"/>
</dbReference>
<dbReference type="OrthoDB" id="45007at2759"/>
<comment type="caution">
    <text evidence="4">The sequence shown here is derived from an EMBL/GenBank/DDBJ whole genome shotgun (WGS) entry which is preliminary data.</text>
</comment>
<dbReference type="Gene3D" id="2.60.40.380">
    <property type="entry name" value="Purple acid phosphatase-like, N-terminal"/>
    <property type="match status" value="1"/>
</dbReference>
<feature type="non-terminal residue" evidence="4">
    <location>
        <position position="205"/>
    </location>
</feature>
<evidence type="ECO:0000313" key="5">
    <source>
        <dbReference type="Proteomes" id="UP000023152"/>
    </source>
</evidence>
<reference evidence="4 5" key="1">
    <citation type="journal article" date="2013" name="Curr. Biol.">
        <title>The Genome of the Foraminiferan Reticulomyxa filosa.</title>
        <authorList>
            <person name="Glockner G."/>
            <person name="Hulsmann N."/>
            <person name="Schleicher M."/>
            <person name="Noegel A.A."/>
            <person name="Eichinger L."/>
            <person name="Gallinger C."/>
            <person name="Pawlowski J."/>
            <person name="Sierra R."/>
            <person name="Euteneuer U."/>
            <person name="Pillet L."/>
            <person name="Moustafa A."/>
            <person name="Platzer M."/>
            <person name="Groth M."/>
            <person name="Szafranski K."/>
            <person name="Schliwa M."/>
        </authorList>
    </citation>
    <scope>NUCLEOTIDE SEQUENCE [LARGE SCALE GENOMIC DNA]</scope>
</reference>
<feature type="signal peptide" evidence="2">
    <location>
        <begin position="1"/>
        <end position="17"/>
    </location>
</feature>
<dbReference type="GO" id="GO:0046872">
    <property type="term" value="F:metal ion binding"/>
    <property type="evidence" value="ECO:0007669"/>
    <property type="project" value="InterPro"/>
</dbReference>
<dbReference type="Gene3D" id="3.60.21.10">
    <property type="match status" value="1"/>
</dbReference>
<dbReference type="Pfam" id="PF16656">
    <property type="entry name" value="Pur_ac_phosph_N"/>
    <property type="match status" value="1"/>
</dbReference>
<protein>
    <recommendedName>
        <fullName evidence="3">Purple acid phosphatase N-terminal domain-containing protein</fullName>
    </recommendedName>
</protein>
<dbReference type="InterPro" id="IPR008963">
    <property type="entry name" value="Purple_acid_Pase-like_N"/>
</dbReference>
<feature type="domain" description="Purple acid phosphatase N-terminal" evidence="3">
    <location>
        <begin position="23"/>
        <end position="119"/>
    </location>
</feature>
<evidence type="ECO:0000313" key="4">
    <source>
        <dbReference type="EMBL" id="ETO04721.1"/>
    </source>
</evidence>
<proteinExistence type="predicted"/>
<gene>
    <name evidence="4" type="ORF">RFI_32675</name>
</gene>
<evidence type="ECO:0000256" key="1">
    <source>
        <dbReference type="ARBA" id="ARBA00022729"/>
    </source>
</evidence>
<accession>X6LTL4</accession>
<dbReference type="Proteomes" id="UP000023152">
    <property type="component" value="Unassembled WGS sequence"/>
</dbReference>
<dbReference type="SUPFAM" id="SSF49363">
    <property type="entry name" value="Purple acid phosphatase, N-terminal domain"/>
    <property type="match status" value="1"/>
</dbReference>
<dbReference type="InterPro" id="IPR015914">
    <property type="entry name" value="PAPs_N"/>
</dbReference>
<dbReference type="AlphaFoldDB" id="X6LTL4"/>
<dbReference type="OMA" id="MWASVLE"/>
<dbReference type="GO" id="GO:0003993">
    <property type="term" value="F:acid phosphatase activity"/>
    <property type="evidence" value="ECO:0007669"/>
    <property type="project" value="InterPro"/>
</dbReference>
<organism evidence="4 5">
    <name type="scientific">Reticulomyxa filosa</name>
    <dbReference type="NCBI Taxonomy" id="46433"/>
    <lineage>
        <taxon>Eukaryota</taxon>
        <taxon>Sar</taxon>
        <taxon>Rhizaria</taxon>
        <taxon>Retaria</taxon>
        <taxon>Foraminifera</taxon>
        <taxon>Monothalamids</taxon>
        <taxon>Reticulomyxidae</taxon>
        <taxon>Reticulomyxa</taxon>
    </lineage>
</organism>